<name>A0A0A9GFU3_ARUDO</name>
<reference evidence="1" key="1">
    <citation type="submission" date="2014-09" db="EMBL/GenBank/DDBJ databases">
        <authorList>
            <person name="Magalhaes I.L.F."/>
            <person name="Oliveira U."/>
            <person name="Santos F.R."/>
            <person name="Vidigal T.H.D.A."/>
            <person name="Brescovit A.D."/>
            <person name="Santos A.J."/>
        </authorList>
    </citation>
    <scope>NUCLEOTIDE SEQUENCE</scope>
    <source>
        <tissue evidence="1">Shoot tissue taken approximately 20 cm above the soil surface</tissue>
    </source>
</reference>
<sequence length="11" mass="1477">MEWWRGSGRRR</sequence>
<accession>A0A0A9GFU3</accession>
<dbReference type="EMBL" id="GBRH01173936">
    <property type="protein sequence ID" value="JAE23960.1"/>
    <property type="molecule type" value="Transcribed_RNA"/>
</dbReference>
<organism evidence="1">
    <name type="scientific">Arundo donax</name>
    <name type="common">Giant reed</name>
    <name type="synonym">Donax arundinaceus</name>
    <dbReference type="NCBI Taxonomy" id="35708"/>
    <lineage>
        <taxon>Eukaryota</taxon>
        <taxon>Viridiplantae</taxon>
        <taxon>Streptophyta</taxon>
        <taxon>Embryophyta</taxon>
        <taxon>Tracheophyta</taxon>
        <taxon>Spermatophyta</taxon>
        <taxon>Magnoliopsida</taxon>
        <taxon>Liliopsida</taxon>
        <taxon>Poales</taxon>
        <taxon>Poaceae</taxon>
        <taxon>PACMAD clade</taxon>
        <taxon>Arundinoideae</taxon>
        <taxon>Arundineae</taxon>
        <taxon>Arundo</taxon>
    </lineage>
</organism>
<proteinExistence type="predicted"/>
<reference evidence="1" key="2">
    <citation type="journal article" date="2015" name="Data Brief">
        <title>Shoot transcriptome of the giant reed, Arundo donax.</title>
        <authorList>
            <person name="Barrero R.A."/>
            <person name="Guerrero F.D."/>
            <person name="Moolhuijzen P."/>
            <person name="Goolsby J.A."/>
            <person name="Tidwell J."/>
            <person name="Bellgard S.E."/>
            <person name="Bellgard M.I."/>
        </authorList>
    </citation>
    <scope>NUCLEOTIDE SEQUENCE</scope>
    <source>
        <tissue evidence="1">Shoot tissue taken approximately 20 cm above the soil surface</tissue>
    </source>
</reference>
<protein>
    <submittedName>
        <fullName evidence="1">Uncharacterized protein</fullName>
    </submittedName>
</protein>
<evidence type="ECO:0000313" key="1">
    <source>
        <dbReference type="EMBL" id="JAE23960.1"/>
    </source>
</evidence>